<evidence type="ECO:0000256" key="9">
    <source>
        <dbReference type="ARBA" id="ARBA00048679"/>
    </source>
</evidence>
<evidence type="ECO:0000256" key="7">
    <source>
        <dbReference type="ARBA" id="ARBA00023180"/>
    </source>
</evidence>
<evidence type="ECO:0000259" key="12">
    <source>
        <dbReference type="Pfam" id="PF14380"/>
    </source>
</evidence>
<dbReference type="InterPro" id="IPR025287">
    <property type="entry name" value="WAK_GUB"/>
</dbReference>
<protein>
    <recommendedName>
        <fullName evidence="2">non-specific serine/threonine protein kinase</fullName>
        <ecNumber evidence="2">2.7.11.1</ecNumber>
    </recommendedName>
</protein>
<comment type="caution">
    <text evidence="13">The sequence shown here is derived from an EMBL/GenBank/DDBJ whole genome shotgun (WGS) entry which is preliminary data.</text>
</comment>
<dbReference type="OrthoDB" id="635050at2759"/>
<feature type="domain" description="Wall-associated receptor kinase galacturonan-binding" evidence="11">
    <location>
        <begin position="35"/>
        <end position="101"/>
    </location>
</feature>
<dbReference type="InterPro" id="IPR032872">
    <property type="entry name" value="WAK_assoc_C"/>
</dbReference>
<dbReference type="EMBL" id="AWWV01015703">
    <property type="protein sequence ID" value="OMO51756.1"/>
    <property type="molecule type" value="Genomic_DNA"/>
</dbReference>
<dbReference type="Proteomes" id="UP000188268">
    <property type="component" value="Unassembled WGS sequence"/>
</dbReference>
<comment type="catalytic activity">
    <reaction evidence="9">
        <text>L-seryl-[protein] + ATP = O-phospho-L-seryl-[protein] + ADP + H(+)</text>
        <dbReference type="Rhea" id="RHEA:17989"/>
        <dbReference type="Rhea" id="RHEA-COMP:9863"/>
        <dbReference type="Rhea" id="RHEA-COMP:11604"/>
        <dbReference type="ChEBI" id="CHEBI:15378"/>
        <dbReference type="ChEBI" id="CHEBI:29999"/>
        <dbReference type="ChEBI" id="CHEBI:30616"/>
        <dbReference type="ChEBI" id="CHEBI:83421"/>
        <dbReference type="ChEBI" id="CHEBI:456216"/>
        <dbReference type="EC" id="2.7.11.1"/>
    </reaction>
</comment>
<evidence type="ECO:0000256" key="8">
    <source>
        <dbReference type="ARBA" id="ARBA00047899"/>
    </source>
</evidence>
<comment type="subcellular location">
    <subcellularLocation>
        <location evidence="1">Membrane</location>
        <topology evidence="1">Single-pass membrane protein</topology>
    </subcellularLocation>
</comment>
<dbReference type="OMA" id="ECYNDEY"/>
<dbReference type="STRING" id="210143.A0A1R3G0Z2"/>
<evidence type="ECO:0000259" key="11">
    <source>
        <dbReference type="Pfam" id="PF13947"/>
    </source>
</evidence>
<keyword evidence="5" id="KW-1133">Transmembrane helix</keyword>
<keyword evidence="3" id="KW-0812">Transmembrane</keyword>
<dbReference type="GO" id="GO:0030247">
    <property type="term" value="F:polysaccharide binding"/>
    <property type="evidence" value="ECO:0007669"/>
    <property type="project" value="InterPro"/>
</dbReference>
<organism evidence="13 14">
    <name type="scientific">Corchorus capsularis</name>
    <name type="common">Jute</name>
    <dbReference type="NCBI Taxonomy" id="210143"/>
    <lineage>
        <taxon>Eukaryota</taxon>
        <taxon>Viridiplantae</taxon>
        <taxon>Streptophyta</taxon>
        <taxon>Embryophyta</taxon>
        <taxon>Tracheophyta</taxon>
        <taxon>Spermatophyta</taxon>
        <taxon>Magnoliopsida</taxon>
        <taxon>eudicotyledons</taxon>
        <taxon>Gunneridae</taxon>
        <taxon>Pentapetalae</taxon>
        <taxon>rosids</taxon>
        <taxon>malvids</taxon>
        <taxon>Malvales</taxon>
        <taxon>Malvaceae</taxon>
        <taxon>Grewioideae</taxon>
        <taxon>Apeibeae</taxon>
        <taxon>Corchorus</taxon>
    </lineage>
</organism>
<evidence type="ECO:0000256" key="3">
    <source>
        <dbReference type="ARBA" id="ARBA00022692"/>
    </source>
</evidence>
<reference evidence="13 14" key="1">
    <citation type="submission" date="2013-09" db="EMBL/GenBank/DDBJ databases">
        <title>Corchorus capsularis genome sequencing.</title>
        <authorList>
            <person name="Alam M."/>
            <person name="Haque M.S."/>
            <person name="Islam M.S."/>
            <person name="Emdad E.M."/>
            <person name="Islam M.M."/>
            <person name="Ahmed B."/>
            <person name="Halim A."/>
            <person name="Hossen Q.M.M."/>
            <person name="Hossain M.Z."/>
            <person name="Ahmed R."/>
            <person name="Khan M.M."/>
            <person name="Islam R."/>
            <person name="Rashid M.M."/>
            <person name="Khan S.A."/>
            <person name="Rahman M.S."/>
            <person name="Alam M."/>
        </authorList>
    </citation>
    <scope>NUCLEOTIDE SEQUENCE [LARGE SCALE GENOMIC DNA]</scope>
    <source>
        <strain evidence="14">cv. CVL-1</strain>
        <tissue evidence="13">Whole seedling</tissue>
    </source>
</reference>
<evidence type="ECO:0000256" key="4">
    <source>
        <dbReference type="ARBA" id="ARBA00022729"/>
    </source>
</evidence>
<feature type="signal peptide" evidence="10">
    <location>
        <begin position="1"/>
        <end position="27"/>
    </location>
</feature>
<evidence type="ECO:0000256" key="10">
    <source>
        <dbReference type="SAM" id="SignalP"/>
    </source>
</evidence>
<name>A0A1R3G0Z2_COCAP</name>
<evidence type="ECO:0000313" key="13">
    <source>
        <dbReference type="EMBL" id="OMO51756.1"/>
    </source>
</evidence>
<dbReference type="PANTHER" id="PTHR33138">
    <property type="entry name" value="OS01G0690200 PROTEIN"/>
    <property type="match status" value="1"/>
</dbReference>
<feature type="domain" description="Wall-associated receptor kinase C-terminal" evidence="12">
    <location>
        <begin position="139"/>
        <end position="238"/>
    </location>
</feature>
<dbReference type="GO" id="GO:0004674">
    <property type="term" value="F:protein serine/threonine kinase activity"/>
    <property type="evidence" value="ECO:0007669"/>
    <property type="project" value="UniProtKB-KW"/>
</dbReference>
<keyword evidence="7" id="KW-0325">Glycoprotein</keyword>
<comment type="catalytic activity">
    <reaction evidence="8">
        <text>L-threonyl-[protein] + ATP = O-phospho-L-threonyl-[protein] + ADP + H(+)</text>
        <dbReference type="Rhea" id="RHEA:46608"/>
        <dbReference type="Rhea" id="RHEA-COMP:11060"/>
        <dbReference type="Rhea" id="RHEA-COMP:11605"/>
        <dbReference type="ChEBI" id="CHEBI:15378"/>
        <dbReference type="ChEBI" id="CHEBI:30013"/>
        <dbReference type="ChEBI" id="CHEBI:30616"/>
        <dbReference type="ChEBI" id="CHEBI:61977"/>
        <dbReference type="ChEBI" id="CHEBI:456216"/>
        <dbReference type="EC" id="2.7.11.1"/>
    </reaction>
</comment>
<dbReference type="PANTHER" id="PTHR33138:SF85">
    <property type="entry name" value="LEAF RUST 10 DISEASE-RESISTANCE LOCUS RECEPTOR-LIKE PROTEIN KINASE-LIKE 2.7 ISOFORM X1"/>
    <property type="match status" value="1"/>
</dbReference>
<evidence type="ECO:0000256" key="6">
    <source>
        <dbReference type="ARBA" id="ARBA00023136"/>
    </source>
</evidence>
<evidence type="ECO:0000256" key="5">
    <source>
        <dbReference type="ARBA" id="ARBA00022989"/>
    </source>
</evidence>
<proteinExistence type="predicted"/>
<keyword evidence="6" id="KW-0472">Membrane</keyword>
<evidence type="ECO:0000256" key="1">
    <source>
        <dbReference type="ARBA" id="ARBA00004167"/>
    </source>
</evidence>
<sequence length="263" mass="29619">MNFSASFFSIISSLFFFFLVALRVSSADDVHFASCAPFDCGNLPNISYPFWTDHHGRPAYCGFNNDERYKVKCTENQPPVVTISSQEFQLLHINQSFWLMTIQRPELGEDTICPKRVLIDDVFNYSDTTVNMTLSYGNCRSRAAANHTFKCKVDGLEAVDLLFENNELGCVEQVEIPVGNKALEELKLGKTALNETLFQPFDMHYIAYTAYCKSCLQSGGRCGSNGSIPAQFACYCPDHPYLVKCNLGMPPFLTLPYRKLDLV</sequence>
<keyword evidence="4 10" id="KW-0732">Signal</keyword>
<dbReference type="EC" id="2.7.11.1" evidence="2"/>
<dbReference type="Gramene" id="OMO51756">
    <property type="protein sequence ID" value="OMO51756"/>
    <property type="gene ID" value="CCACVL1_29611"/>
</dbReference>
<accession>A0A1R3G0Z2</accession>
<evidence type="ECO:0000313" key="14">
    <source>
        <dbReference type="Proteomes" id="UP000188268"/>
    </source>
</evidence>
<dbReference type="AlphaFoldDB" id="A0A1R3G0Z2"/>
<feature type="chain" id="PRO_5012119343" description="non-specific serine/threonine protein kinase" evidence="10">
    <location>
        <begin position="28"/>
        <end position="263"/>
    </location>
</feature>
<dbReference type="Pfam" id="PF13947">
    <property type="entry name" value="GUB_WAK_bind"/>
    <property type="match status" value="1"/>
</dbReference>
<evidence type="ECO:0000256" key="2">
    <source>
        <dbReference type="ARBA" id="ARBA00012513"/>
    </source>
</evidence>
<gene>
    <name evidence="13" type="ORF">CCACVL1_29611</name>
</gene>
<dbReference type="Pfam" id="PF14380">
    <property type="entry name" value="WAK_assoc"/>
    <property type="match status" value="1"/>
</dbReference>
<dbReference type="GO" id="GO:0016020">
    <property type="term" value="C:membrane"/>
    <property type="evidence" value="ECO:0007669"/>
    <property type="project" value="UniProtKB-SubCell"/>
</dbReference>
<keyword evidence="14" id="KW-1185">Reference proteome</keyword>